<evidence type="ECO:0000256" key="2">
    <source>
        <dbReference type="SAM" id="MobiDB-lite"/>
    </source>
</evidence>
<feature type="compositionally biased region" description="Polar residues" evidence="2">
    <location>
        <begin position="169"/>
        <end position="179"/>
    </location>
</feature>
<gene>
    <name evidence="3" type="ORF">PCHAJ_000473700</name>
    <name evidence="4" type="ORF">PCHCB_000479000</name>
</gene>
<keyword evidence="1" id="KW-0175">Coiled coil</keyword>
<organism evidence="3 6">
    <name type="scientific">Plasmodium chabaudi chabaudi</name>
    <dbReference type="NCBI Taxonomy" id="31271"/>
    <lineage>
        <taxon>Eukaryota</taxon>
        <taxon>Sar</taxon>
        <taxon>Alveolata</taxon>
        <taxon>Apicomplexa</taxon>
        <taxon>Aconoidasida</taxon>
        <taxon>Haemosporida</taxon>
        <taxon>Plasmodiidae</taxon>
        <taxon>Plasmodium</taxon>
        <taxon>Plasmodium (Vinckeia)</taxon>
    </lineage>
</organism>
<evidence type="ECO:0000256" key="1">
    <source>
        <dbReference type="SAM" id="Coils"/>
    </source>
</evidence>
<evidence type="ECO:0000313" key="4">
    <source>
        <dbReference type="EMBL" id="SCN63578.1"/>
    </source>
</evidence>
<reference evidence="5 6" key="1">
    <citation type="submission" date="2016-08" db="EMBL/GenBank/DDBJ databases">
        <authorList>
            <consortium name="Pathogen Informatics"/>
        </authorList>
    </citation>
    <scope>NUCLEOTIDE SEQUENCE [LARGE SCALE GENOMIC DNA]</scope>
    <source>
        <strain evidence="3 6">AJ</strain>
        <strain evidence="4 5">CB</strain>
    </source>
</reference>
<dbReference type="EMBL" id="LT608166">
    <property type="protein sequence ID" value="SCN63578.1"/>
    <property type="molecule type" value="Genomic_DNA"/>
</dbReference>
<dbReference type="Proteomes" id="UP000195489">
    <property type="component" value="Chromosome 14"/>
</dbReference>
<protein>
    <submittedName>
        <fullName evidence="3">Uncharacterized protein</fullName>
    </submittedName>
</protein>
<evidence type="ECO:0000313" key="5">
    <source>
        <dbReference type="Proteomes" id="UP000195489"/>
    </source>
</evidence>
<proteinExistence type="predicted"/>
<evidence type="ECO:0000313" key="6">
    <source>
        <dbReference type="Proteomes" id="UP000507163"/>
    </source>
</evidence>
<dbReference type="Proteomes" id="UP000507163">
    <property type="component" value="Chromosome 14"/>
</dbReference>
<dbReference type="AlphaFoldDB" id="A0A1C6YTZ4"/>
<dbReference type="EMBL" id="LT608180">
    <property type="protein sequence ID" value="SCM26836.1"/>
    <property type="molecule type" value="Genomic_DNA"/>
</dbReference>
<evidence type="ECO:0000313" key="3">
    <source>
        <dbReference type="EMBL" id="SCM26836.1"/>
    </source>
</evidence>
<name>A0A1C6YTZ4_PLACU</name>
<sequence length="469" mass="54909">MEKHLENGISAIKKFAKKYKSVLKRINNGKVVKTINKRKRPRKSIINTINNIPNQFKNINTNKEDKIKKLSNYLINQENELDSQENMYIFNKYNEAPNKILYNPLNDNSLYIIQKTKKLETSSDYNNNNKANDYTVNGNYIDSIKLLEWKIKQEIQQNNDLLFHRKQTKSNGKSSAQSKGTEKEINEKKIYNLNKRLKHQALNKSKKNSKILLNYKKNIKQKKEKETKLKCNDNNNCEKKCNDISKVQLYKNSVLKKNTELKLCEDDNKINKEAEKDVNDKIFKQISPKKNNDTLEENKNSIKKTNNIYNITEKGINDVLKNSDDIPLKYKNNLVFGLTKFENINDTIQNEINQKSETGIHMDNINTLDAIKDDAGYNKTYKNNEMFINEYFNECINNINNKTPLGKNNIDNDNQKDLKTYDIQDDKSSRNNFTTEFNMFLNESTPLKDEKSFDLFFNEPLATPSIFHA</sequence>
<feature type="coiled-coil region" evidence="1">
    <location>
        <begin position="60"/>
        <end position="87"/>
    </location>
</feature>
<accession>A0A1C6YTZ4</accession>
<feature type="region of interest" description="Disordered" evidence="2">
    <location>
        <begin position="163"/>
        <end position="187"/>
    </location>
</feature>